<keyword evidence="12 19" id="KW-0276">Fatty acid metabolism</keyword>
<dbReference type="PANTHER" id="PTHR42853:SF3">
    <property type="entry name" value="ACETYL-COENZYME A CARBOXYLASE CARBOXYL TRANSFERASE SUBUNIT ALPHA, CHLOROPLASTIC"/>
    <property type="match status" value="1"/>
</dbReference>
<evidence type="ECO:0000256" key="12">
    <source>
        <dbReference type="ARBA" id="ARBA00022832"/>
    </source>
</evidence>
<proteinExistence type="inferred from homology"/>
<sequence length="562" mass="59873">MTDTLPRVGAARTTDDWLACTRCRSLVYGKRLARTLWVCPDCGHHSPLTAWQRIDHLVDPGSVEVLPAVPAADDPLGFVDTRPYPDRLREARATTGLDEAVVCVRATVHDRPLVLAVMDFRFMAGSLSTAVGEAIVCAAERALADRVPLVLVTASGGARMQEGILSLLQMAKTSQALAELDAAGILTVSLITDPTYAGVAASFATLTDVIVAEPGARLGFTGPRVIEQTIGETLPEGFQSAEFMLAHGLIDDVRPRAELRATLARLLGATRRADLAPPRDPLIRDHDQLPDVDPWQTAQLARHPDRPTTLDYVAHLLDDFQPLRGDRMAGECPAIVGGLGVLEGTGVMLIGHQKGHTTHELIERNFGMPSPEGYRKAARLMRLAGKLGIPVVTLIDTPGAYPGVTAEQRGQAVAIAENLRLMSQLPVPIVAVVTGEGGSGGALALGVADRVLCFANTTYSVISPEGCAAILWRDRAMAPRAAQALRVDARQLLRMGVVDAVIPEPEGGTHTSAVTAAGLLRDALTTVLGDLLARPHEQLMTERHHRLRHAGSTTGTDPGRPA</sequence>
<accession>A0ABY7ZIQ1</accession>
<evidence type="ECO:0000256" key="13">
    <source>
        <dbReference type="ARBA" id="ARBA00022833"/>
    </source>
</evidence>
<comment type="function">
    <text evidence="19">Component of the acetyl coenzyme A carboxylase (ACC) complex. First, biotin carboxylase catalyzes the carboxylation of biotin on its carrier protein (BCCP) and then the CO(2) group is transferred by the carboxyltransferase to acetyl-CoA to form malonyl-CoA.</text>
</comment>
<evidence type="ECO:0000256" key="18">
    <source>
        <dbReference type="ARBA" id="ARBA00049152"/>
    </source>
</evidence>
<evidence type="ECO:0000256" key="1">
    <source>
        <dbReference type="ARBA" id="ARBA00004496"/>
    </source>
</evidence>
<comment type="similarity">
    <text evidence="4">In the N-terminal section; belongs to the AccD/PCCB family.</text>
</comment>
<feature type="domain" description="CoA carboxyltransferase N-terminal" evidence="21">
    <location>
        <begin position="16"/>
        <end position="285"/>
    </location>
</feature>
<dbReference type="PROSITE" id="PS50980">
    <property type="entry name" value="COA_CT_NTER"/>
    <property type="match status" value="1"/>
</dbReference>
<evidence type="ECO:0000256" key="16">
    <source>
        <dbReference type="ARBA" id="ARBA00023160"/>
    </source>
</evidence>
<comment type="subunit">
    <text evidence="5">Acetyl-CoA carboxylase is a heterotetramer composed of biotin carboxyl carrier protein (AccB), biotin carboxylase (AccC) and two subunits of ACCase subunit beta/alpha.</text>
</comment>
<gene>
    <name evidence="20" type="primary">accD</name>
    <name evidence="19" type="synonym">accA</name>
    <name evidence="23" type="ORF">PVK37_16725</name>
</gene>
<dbReference type="Proteomes" id="UP001219605">
    <property type="component" value="Chromosome"/>
</dbReference>
<dbReference type="InterPro" id="IPR011762">
    <property type="entry name" value="COA_CT_N"/>
</dbReference>
<keyword evidence="16 19" id="KW-0275">Fatty acid biosynthesis</keyword>
<comment type="catalytic activity">
    <reaction evidence="18 19">
        <text>N(6)-carboxybiotinyl-L-lysyl-[protein] + acetyl-CoA = N(6)-biotinyl-L-lysyl-[protein] + malonyl-CoA</text>
        <dbReference type="Rhea" id="RHEA:54728"/>
        <dbReference type="Rhea" id="RHEA-COMP:10505"/>
        <dbReference type="Rhea" id="RHEA-COMP:10506"/>
        <dbReference type="ChEBI" id="CHEBI:57288"/>
        <dbReference type="ChEBI" id="CHEBI:57384"/>
        <dbReference type="ChEBI" id="CHEBI:83144"/>
        <dbReference type="ChEBI" id="CHEBI:83145"/>
        <dbReference type="EC" id="2.1.3.15"/>
    </reaction>
</comment>
<comment type="similarity">
    <text evidence="20">Belongs to the AccD/PCCB family.</text>
</comment>
<dbReference type="InterPro" id="IPR041010">
    <property type="entry name" value="Znf-ACC"/>
</dbReference>
<dbReference type="Gene3D" id="3.90.226.10">
    <property type="entry name" value="2-enoyl-CoA Hydratase, Chain A, domain 1"/>
    <property type="match status" value="2"/>
</dbReference>
<comment type="pathway">
    <text evidence="2 19">Lipid metabolism; malonyl-CoA biosynthesis; malonyl-CoA from acetyl-CoA: step 1/1.</text>
</comment>
<dbReference type="Pfam" id="PF03255">
    <property type="entry name" value="ACCA"/>
    <property type="match status" value="1"/>
</dbReference>
<feature type="binding site" evidence="20">
    <location>
        <position position="42"/>
    </location>
    <ligand>
        <name>Zn(2+)</name>
        <dbReference type="ChEBI" id="CHEBI:29105"/>
    </ligand>
</feature>
<evidence type="ECO:0000256" key="5">
    <source>
        <dbReference type="ARBA" id="ARBA00011664"/>
    </source>
</evidence>
<dbReference type="EC" id="2.1.3.15" evidence="19"/>
<dbReference type="PANTHER" id="PTHR42853">
    <property type="entry name" value="ACETYL-COENZYME A CARBOXYLASE CARBOXYL TRANSFERASE SUBUNIT ALPHA"/>
    <property type="match status" value="1"/>
</dbReference>
<keyword evidence="14 19" id="KW-0067">ATP-binding</keyword>
<keyword evidence="8 19" id="KW-0808">Transferase</keyword>
<dbReference type="NCBIfam" id="NF004344">
    <property type="entry name" value="PRK05724.1"/>
    <property type="match status" value="1"/>
</dbReference>
<keyword evidence="13 20" id="KW-0862">Zinc</keyword>
<keyword evidence="7 19" id="KW-0444">Lipid biosynthesis</keyword>
<comment type="subcellular location">
    <subcellularLocation>
        <location evidence="1 19">Cytoplasm</location>
    </subcellularLocation>
</comment>
<dbReference type="EMBL" id="CP118615">
    <property type="protein sequence ID" value="WDZ82152.1"/>
    <property type="molecule type" value="Genomic_DNA"/>
</dbReference>
<keyword evidence="23" id="KW-0436">Ligase</keyword>
<dbReference type="NCBIfam" id="TIGR00515">
    <property type="entry name" value="accD"/>
    <property type="match status" value="1"/>
</dbReference>
<dbReference type="InterPro" id="IPR029045">
    <property type="entry name" value="ClpP/crotonase-like_dom_sf"/>
</dbReference>
<keyword evidence="10 19" id="KW-0547">Nucleotide-binding</keyword>
<reference evidence="23 24" key="1">
    <citation type="submission" date="2023-02" db="EMBL/GenBank/DDBJ databases">
        <authorList>
            <person name="Mo P."/>
        </authorList>
    </citation>
    <scope>NUCLEOTIDE SEQUENCE [LARGE SCALE GENOMIC DNA]</scope>
    <source>
        <strain evidence="23 24">HUAS 3</strain>
    </source>
</reference>
<dbReference type="RefSeq" id="WP_275028325.1">
    <property type="nucleotide sequence ID" value="NZ_CP118615.1"/>
</dbReference>
<organism evidence="23 24">
    <name type="scientific">Micromonospora cathayae</name>
    <dbReference type="NCBI Taxonomy" id="3028804"/>
    <lineage>
        <taxon>Bacteria</taxon>
        <taxon>Bacillati</taxon>
        <taxon>Actinomycetota</taxon>
        <taxon>Actinomycetes</taxon>
        <taxon>Micromonosporales</taxon>
        <taxon>Micromonosporaceae</taxon>
        <taxon>Micromonospora</taxon>
    </lineage>
</organism>
<comment type="similarity">
    <text evidence="3">In the C-terminal section; belongs to the AccA family.</text>
</comment>
<evidence type="ECO:0000256" key="9">
    <source>
        <dbReference type="ARBA" id="ARBA00022723"/>
    </source>
</evidence>
<dbReference type="InterPro" id="IPR000438">
    <property type="entry name" value="Acetyl_CoA_COase_Trfase_b_su"/>
</dbReference>
<dbReference type="Pfam" id="PF17848">
    <property type="entry name" value="Zn_ribbon_ACC"/>
    <property type="match status" value="1"/>
</dbReference>
<evidence type="ECO:0000259" key="21">
    <source>
        <dbReference type="PROSITE" id="PS50980"/>
    </source>
</evidence>
<feature type="zinc finger region" description="C4-type" evidence="20">
    <location>
        <begin position="20"/>
        <end position="42"/>
    </location>
</feature>
<protein>
    <recommendedName>
        <fullName evidence="19 20">Multifunctional fusion protein</fullName>
    </recommendedName>
    <domain>
        <recommendedName>
            <fullName evidence="19">Acetyl-coenzyme A carboxylase carboxyl transferase subunit alpha</fullName>
            <shortName evidence="19">ACCase subunit alpha</shortName>
            <shortName evidence="19">Acetyl-CoA carboxylase carboxyltransferase subunit alpha</shortName>
            <ecNumber evidence="19">2.1.3.15</ecNumber>
        </recommendedName>
    </domain>
    <domain>
        <recommendedName>
            <fullName evidence="20">Acetyl-coenzyme A carboxylase carboxyl transferase subunit beta</fullName>
            <shortName evidence="20">ACCase subunit beta</shortName>
            <shortName evidence="20">Acetyl-CoA carboxylase carboxyltransferase subunit beta</shortName>
        </recommendedName>
    </domain>
</protein>
<comment type="cofactor">
    <cofactor evidence="20">
        <name>Zn(2+)</name>
        <dbReference type="ChEBI" id="CHEBI:29105"/>
    </cofactor>
    <text evidence="20">Binds 1 zinc ion per subunit.</text>
</comment>
<dbReference type="GO" id="GO:0003989">
    <property type="term" value="F:acetyl-CoA carboxylase activity"/>
    <property type="evidence" value="ECO:0007669"/>
    <property type="project" value="UniProtKB-EC"/>
</dbReference>
<dbReference type="PRINTS" id="PR01069">
    <property type="entry name" value="ACCCTRFRASEA"/>
</dbReference>
<evidence type="ECO:0000256" key="20">
    <source>
        <dbReference type="HAMAP-Rule" id="MF_01395"/>
    </source>
</evidence>
<dbReference type="SUPFAM" id="SSF52096">
    <property type="entry name" value="ClpP/crotonase"/>
    <property type="match status" value="2"/>
</dbReference>
<name>A0ABY7ZIQ1_9ACTN</name>
<feature type="binding site" evidence="20">
    <location>
        <position position="39"/>
    </location>
    <ligand>
        <name>Zn(2+)</name>
        <dbReference type="ChEBI" id="CHEBI:29105"/>
    </ligand>
</feature>
<feature type="binding site" evidence="20">
    <location>
        <position position="23"/>
    </location>
    <ligand>
        <name>Zn(2+)</name>
        <dbReference type="ChEBI" id="CHEBI:29105"/>
    </ligand>
</feature>
<dbReference type="HAMAP" id="MF_01395">
    <property type="entry name" value="AcetylCoA_CT_beta"/>
    <property type="match status" value="1"/>
</dbReference>
<evidence type="ECO:0000313" key="23">
    <source>
        <dbReference type="EMBL" id="WDZ82152.1"/>
    </source>
</evidence>
<evidence type="ECO:0000256" key="10">
    <source>
        <dbReference type="ARBA" id="ARBA00022741"/>
    </source>
</evidence>
<evidence type="ECO:0000256" key="7">
    <source>
        <dbReference type="ARBA" id="ARBA00022516"/>
    </source>
</evidence>
<keyword evidence="24" id="KW-1185">Reference proteome</keyword>
<evidence type="ECO:0000256" key="15">
    <source>
        <dbReference type="ARBA" id="ARBA00023098"/>
    </source>
</evidence>
<keyword evidence="11 20" id="KW-0863">Zinc-finger</keyword>
<keyword evidence="15 19" id="KW-0443">Lipid metabolism</keyword>
<evidence type="ECO:0000313" key="24">
    <source>
        <dbReference type="Proteomes" id="UP001219605"/>
    </source>
</evidence>
<evidence type="ECO:0000256" key="17">
    <source>
        <dbReference type="ARBA" id="ARBA00025280"/>
    </source>
</evidence>
<evidence type="ECO:0000256" key="19">
    <source>
        <dbReference type="HAMAP-Rule" id="MF_00823"/>
    </source>
</evidence>
<dbReference type="NCBIfam" id="NF041504">
    <property type="entry name" value="AccA_sub"/>
    <property type="match status" value="1"/>
</dbReference>
<comment type="function">
    <text evidence="17 20">Component of the acetyl coenzyme A carboxylase (ACC) complex. Biotin carboxylase (BC) catalyzes the carboxylation of biotin on its carrier protein (BCCP) and then the CO(2) group is transferred by the transcarboxylase to acetyl-CoA to form malonyl-CoA.</text>
</comment>
<evidence type="ECO:0000256" key="6">
    <source>
        <dbReference type="ARBA" id="ARBA00022490"/>
    </source>
</evidence>
<dbReference type="InterPro" id="IPR011763">
    <property type="entry name" value="COA_CT_C"/>
</dbReference>
<keyword evidence="9 20" id="KW-0479">Metal-binding</keyword>
<evidence type="ECO:0000256" key="3">
    <source>
        <dbReference type="ARBA" id="ARBA00006276"/>
    </source>
</evidence>
<evidence type="ECO:0000256" key="4">
    <source>
        <dbReference type="ARBA" id="ARBA00010284"/>
    </source>
</evidence>
<keyword evidence="6 19" id="KW-0963">Cytoplasm</keyword>
<dbReference type="PROSITE" id="PS50989">
    <property type="entry name" value="COA_CT_CTER"/>
    <property type="match status" value="1"/>
</dbReference>
<evidence type="ECO:0000259" key="22">
    <source>
        <dbReference type="PROSITE" id="PS50989"/>
    </source>
</evidence>
<dbReference type="HAMAP" id="MF_00823">
    <property type="entry name" value="AcetylCoA_CT_alpha"/>
    <property type="match status" value="1"/>
</dbReference>
<comment type="subunit">
    <text evidence="19">Acetyl-CoA carboxylase is a heterohexamer composed of biotin carboxyl carrier protein (AccB), biotin carboxylase (AccC) and two subunits each of ACCase subunit alpha (AccA) and ACCase subunit beta (AccD).</text>
</comment>
<feature type="binding site" evidence="20">
    <location>
        <position position="20"/>
    </location>
    <ligand>
        <name>Zn(2+)</name>
        <dbReference type="ChEBI" id="CHEBI:29105"/>
    </ligand>
</feature>
<evidence type="ECO:0000256" key="8">
    <source>
        <dbReference type="ARBA" id="ARBA00022679"/>
    </source>
</evidence>
<dbReference type="InterPro" id="IPR001095">
    <property type="entry name" value="Acetyl_CoA_COase_a_su"/>
</dbReference>
<dbReference type="NCBIfam" id="TIGR00513">
    <property type="entry name" value="accA"/>
    <property type="match status" value="1"/>
</dbReference>
<comment type="similarity">
    <text evidence="19">Belongs to the AccA family.</text>
</comment>
<feature type="domain" description="CoA carboxyltransferase C-terminal" evidence="22">
    <location>
        <begin position="281"/>
        <end position="530"/>
    </location>
</feature>
<evidence type="ECO:0000256" key="14">
    <source>
        <dbReference type="ARBA" id="ARBA00022840"/>
    </source>
</evidence>
<evidence type="ECO:0000256" key="11">
    <source>
        <dbReference type="ARBA" id="ARBA00022771"/>
    </source>
</evidence>
<evidence type="ECO:0000256" key="2">
    <source>
        <dbReference type="ARBA" id="ARBA00004956"/>
    </source>
</evidence>